<dbReference type="Pfam" id="PF02453">
    <property type="entry name" value="Reticulon"/>
    <property type="match status" value="1"/>
</dbReference>
<evidence type="ECO:0000259" key="8">
    <source>
        <dbReference type="PROSITE" id="PS50845"/>
    </source>
</evidence>
<dbReference type="GO" id="GO:0009617">
    <property type="term" value="P:response to bacterium"/>
    <property type="evidence" value="ECO:0007669"/>
    <property type="project" value="InterPro"/>
</dbReference>
<keyword evidence="4 6" id="KW-1133">Transmembrane helix</keyword>
<dbReference type="PANTHER" id="PTHR10994">
    <property type="entry name" value="RETICULON"/>
    <property type="match status" value="1"/>
</dbReference>
<gene>
    <name evidence="9" type="ORF">LSALG_LOCUS22623</name>
</gene>
<feature type="transmembrane region" description="Helical" evidence="6">
    <location>
        <begin position="373"/>
        <end position="391"/>
    </location>
</feature>
<keyword evidence="10" id="KW-1185">Reference proteome</keyword>
<dbReference type="AlphaFoldDB" id="A0AA35YZZ7"/>
<accession>A0AA35YZZ7</accession>
<feature type="transmembrane region" description="Helical" evidence="6">
    <location>
        <begin position="349"/>
        <end position="367"/>
    </location>
</feature>
<feature type="transmembrane region" description="Helical" evidence="6">
    <location>
        <begin position="260"/>
        <end position="279"/>
    </location>
</feature>
<dbReference type="GO" id="GO:0005789">
    <property type="term" value="C:endoplasmic reticulum membrane"/>
    <property type="evidence" value="ECO:0007669"/>
    <property type="project" value="UniProtKB-SubCell"/>
</dbReference>
<evidence type="ECO:0000256" key="3">
    <source>
        <dbReference type="ARBA" id="ARBA00022824"/>
    </source>
</evidence>
<dbReference type="InterPro" id="IPR003388">
    <property type="entry name" value="Reticulon"/>
</dbReference>
<feature type="compositionally biased region" description="Low complexity" evidence="7">
    <location>
        <begin position="218"/>
        <end position="230"/>
    </location>
</feature>
<keyword evidence="5 6" id="KW-0472">Membrane</keyword>
<dbReference type="Proteomes" id="UP001177003">
    <property type="component" value="Chromosome 4"/>
</dbReference>
<evidence type="ECO:0000313" key="9">
    <source>
        <dbReference type="EMBL" id="CAI9283007.1"/>
    </source>
</evidence>
<keyword evidence="3 6" id="KW-0256">Endoplasmic reticulum</keyword>
<feature type="region of interest" description="Disordered" evidence="7">
    <location>
        <begin position="203"/>
        <end position="243"/>
    </location>
</feature>
<evidence type="ECO:0000256" key="6">
    <source>
        <dbReference type="RuleBase" id="RU363132"/>
    </source>
</evidence>
<evidence type="ECO:0000256" key="4">
    <source>
        <dbReference type="ARBA" id="ARBA00022989"/>
    </source>
</evidence>
<evidence type="ECO:0000313" key="10">
    <source>
        <dbReference type="Proteomes" id="UP001177003"/>
    </source>
</evidence>
<comment type="subcellular location">
    <subcellularLocation>
        <location evidence="1 6">Endoplasmic reticulum membrane</location>
        <topology evidence="1 6">Multi-pass membrane protein</topology>
    </subcellularLocation>
</comment>
<dbReference type="PANTHER" id="PTHR10994:SF145">
    <property type="entry name" value="RETICULON-LIKE PROTEIN B13"/>
    <property type="match status" value="1"/>
</dbReference>
<evidence type="ECO:0000256" key="2">
    <source>
        <dbReference type="ARBA" id="ARBA00022692"/>
    </source>
</evidence>
<feature type="domain" description="Reticulon" evidence="8">
    <location>
        <begin position="249"/>
        <end position="444"/>
    </location>
</feature>
<name>A0AA35YZZ7_LACSI</name>
<dbReference type="EMBL" id="OX465080">
    <property type="protein sequence ID" value="CAI9283007.1"/>
    <property type="molecule type" value="Genomic_DNA"/>
</dbReference>
<sequence length="444" mass="50226">MKKFEKFFNFYKAKFDNTESSQSQTCAHEDAIMLDDENDFMGDLIVQANYPSASTETELTQYLNERPLKYNKDFDILLWCKQNASLYPILARIVKDILGLKISTVASEAAFSTSERILDPYRTNLFANILEALVCTQDWVKKSRNSVVDNIDEVLKDDDVAKGLENAINNGGTLVLPFSSASLPFRIQPKKASIPYTPYTTQKSLQQSTKMAEPTHDPPSSSEMSETTTHPHSHSSTDELHQDHGNYSMKDVIMWRKKRVSLGVVTTATVLWVVMEVYGFNFITVASWIGIFLVSSLFTWANVYKLIYKEEPSMSGLGISEKTVTGIANWIRVSGEEAMRWVFKVGAQSEWYVFAAAVAGLWLLSVIGSCSDLLTLLYIGTMVGMSAPVIWMKYDDKIREHGERLQMQSMKFYSTMKKNVQNLMDKVKDKVNSPGKEAKEKKVE</sequence>
<dbReference type="Pfam" id="PF05699">
    <property type="entry name" value="Dimer_Tnp_hAT"/>
    <property type="match status" value="1"/>
</dbReference>
<keyword evidence="2 6" id="KW-0812">Transmembrane</keyword>
<dbReference type="InterPro" id="IPR045064">
    <property type="entry name" value="Reticulon-like"/>
</dbReference>
<dbReference type="GO" id="GO:0046983">
    <property type="term" value="F:protein dimerization activity"/>
    <property type="evidence" value="ECO:0007669"/>
    <property type="project" value="InterPro"/>
</dbReference>
<evidence type="ECO:0000256" key="1">
    <source>
        <dbReference type="ARBA" id="ARBA00004477"/>
    </source>
</evidence>
<dbReference type="PROSITE" id="PS50845">
    <property type="entry name" value="RETICULON"/>
    <property type="match status" value="1"/>
</dbReference>
<reference evidence="9" key="1">
    <citation type="submission" date="2023-04" db="EMBL/GenBank/DDBJ databases">
        <authorList>
            <person name="Vijverberg K."/>
            <person name="Xiong W."/>
            <person name="Schranz E."/>
        </authorList>
    </citation>
    <scope>NUCLEOTIDE SEQUENCE</scope>
</reference>
<evidence type="ECO:0000256" key="7">
    <source>
        <dbReference type="SAM" id="MobiDB-lite"/>
    </source>
</evidence>
<organism evidence="9 10">
    <name type="scientific">Lactuca saligna</name>
    <name type="common">Willowleaf lettuce</name>
    <dbReference type="NCBI Taxonomy" id="75948"/>
    <lineage>
        <taxon>Eukaryota</taxon>
        <taxon>Viridiplantae</taxon>
        <taxon>Streptophyta</taxon>
        <taxon>Embryophyta</taxon>
        <taxon>Tracheophyta</taxon>
        <taxon>Spermatophyta</taxon>
        <taxon>Magnoliopsida</taxon>
        <taxon>eudicotyledons</taxon>
        <taxon>Gunneridae</taxon>
        <taxon>Pentapetalae</taxon>
        <taxon>asterids</taxon>
        <taxon>campanulids</taxon>
        <taxon>Asterales</taxon>
        <taxon>Asteraceae</taxon>
        <taxon>Cichorioideae</taxon>
        <taxon>Cichorieae</taxon>
        <taxon>Lactucinae</taxon>
        <taxon>Lactuca</taxon>
    </lineage>
</organism>
<evidence type="ECO:0000256" key="5">
    <source>
        <dbReference type="ARBA" id="ARBA00023136"/>
    </source>
</evidence>
<dbReference type="InterPro" id="IPR012337">
    <property type="entry name" value="RNaseH-like_sf"/>
</dbReference>
<proteinExistence type="predicted"/>
<dbReference type="SUPFAM" id="SSF53098">
    <property type="entry name" value="Ribonuclease H-like"/>
    <property type="match status" value="1"/>
</dbReference>
<dbReference type="InterPro" id="IPR008906">
    <property type="entry name" value="HATC_C_dom"/>
</dbReference>
<feature type="transmembrane region" description="Helical" evidence="6">
    <location>
        <begin position="285"/>
        <end position="304"/>
    </location>
</feature>
<protein>
    <recommendedName>
        <fullName evidence="6">Reticulon-like protein</fullName>
    </recommendedName>
</protein>